<feature type="domain" description="MobA-like NTP transferase" evidence="9">
    <location>
        <begin position="13"/>
        <end position="161"/>
    </location>
</feature>
<feature type="binding site" evidence="8">
    <location>
        <position position="28"/>
    </location>
    <ligand>
        <name>GTP</name>
        <dbReference type="ChEBI" id="CHEBI:37565"/>
    </ligand>
</feature>
<keyword evidence="6 8" id="KW-0342">GTP-binding</keyword>
<evidence type="ECO:0000256" key="1">
    <source>
        <dbReference type="ARBA" id="ARBA00022490"/>
    </source>
</evidence>
<keyword evidence="10" id="KW-0548">Nucleotidyltransferase</keyword>
<keyword evidence="3 8" id="KW-0479">Metal-binding</keyword>
<evidence type="ECO:0000256" key="2">
    <source>
        <dbReference type="ARBA" id="ARBA00022679"/>
    </source>
</evidence>
<comment type="similarity">
    <text evidence="8">Belongs to the MobA family.</text>
</comment>
<dbReference type="InterPro" id="IPR029044">
    <property type="entry name" value="Nucleotide-diphossugar_trans"/>
</dbReference>
<accession>A0ABS6RWA1</accession>
<evidence type="ECO:0000256" key="6">
    <source>
        <dbReference type="ARBA" id="ARBA00023134"/>
    </source>
</evidence>
<keyword evidence="5 8" id="KW-0460">Magnesium</keyword>
<comment type="caution">
    <text evidence="8">Lacks conserved residue(s) required for the propagation of feature annotation.</text>
</comment>
<dbReference type="CDD" id="cd02503">
    <property type="entry name" value="MobA"/>
    <property type="match status" value="1"/>
</dbReference>
<dbReference type="EC" id="2.7.7.77" evidence="8"/>
<dbReference type="Pfam" id="PF12804">
    <property type="entry name" value="NTP_transf_3"/>
    <property type="match status" value="1"/>
</dbReference>
<comment type="function">
    <text evidence="8">Transfers a GMP moiety from GTP to Mo-molybdopterin (Mo-MPT) cofactor (Moco or molybdenum cofactor) to form Mo-molybdopterin guanine dinucleotide (Mo-MGD) cofactor.</text>
</comment>
<dbReference type="PANTHER" id="PTHR19136">
    <property type="entry name" value="MOLYBDENUM COFACTOR GUANYLYLTRANSFERASE"/>
    <property type="match status" value="1"/>
</dbReference>
<evidence type="ECO:0000256" key="4">
    <source>
        <dbReference type="ARBA" id="ARBA00022741"/>
    </source>
</evidence>
<keyword evidence="2 8" id="KW-0808">Transferase</keyword>
<dbReference type="EMBL" id="JABXWD010000056">
    <property type="protein sequence ID" value="MBV6340904.1"/>
    <property type="molecule type" value="Genomic_DNA"/>
</dbReference>
<sequence length="201" mass="21859">MTSQGFLQQEIDAVVLAGGQNTRFPTLKGFIKLGNEAILDRNLSILRECFGDCYISTNSPEVYFSRRARLIGDVIGARGPATGILSVLLATGAENLFVVACDMPLVKKELVDFIAQNQSEYDAVVAIYGGMVQPLLGLYNRRAISVIEGAIEAGRKGLVDILGMLNVRYIAQEEFRSIDGEGESFININSPLDLKKVELVG</sequence>
<comment type="catalytic activity">
    <reaction evidence="8">
        <text>Mo-molybdopterin + GTP + H(+) = Mo-molybdopterin guanine dinucleotide + diphosphate</text>
        <dbReference type="Rhea" id="RHEA:34243"/>
        <dbReference type="ChEBI" id="CHEBI:15378"/>
        <dbReference type="ChEBI" id="CHEBI:33019"/>
        <dbReference type="ChEBI" id="CHEBI:37565"/>
        <dbReference type="ChEBI" id="CHEBI:71302"/>
        <dbReference type="ChEBI" id="CHEBI:71310"/>
        <dbReference type="EC" id="2.7.7.77"/>
    </reaction>
</comment>
<evidence type="ECO:0000313" key="10">
    <source>
        <dbReference type="EMBL" id="MBV6340904.1"/>
    </source>
</evidence>
<feature type="binding site" evidence="8">
    <location>
        <position position="102"/>
    </location>
    <ligand>
        <name>GTP</name>
        <dbReference type="ChEBI" id="CHEBI:37565"/>
    </ligand>
</feature>
<evidence type="ECO:0000313" key="11">
    <source>
        <dbReference type="Proteomes" id="UP001196980"/>
    </source>
</evidence>
<name>A0ABS6RWA1_9BACT</name>
<dbReference type="PANTHER" id="PTHR19136:SF81">
    <property type="entry name" value="MOLYBDENUM COFACTOR GUANYLYLTRANSFERASE"/>
    <property type="match status" value="1"/>
</dbReference>
<proteinExistence type="inferred from homology"/>
<feature type="binding site" evidence="8">
    <location>
        <position position="102"/>
    </location>
    <ligand>
        <name>Mg(2+)</name>
        <dbReference type="ChEBI" id="CHEBI:18420"/>
    </ligand>
</feature>
<feature type="binding site" evidence="8">
    <location>
        <begin position="16"/>
        <end position="18"/>
    </location>
    <ligand>
        <name>GTP</name>
        <dbReference type="ChEBI" id="CHEBI:37565"/>
    </ligand>
</feature>
<evidence type="ECO:0000256" key="5">
    <source>
        <dbReference type="ARBA" id="ARBA00022842"/>
    </source>
</evidence>
<evidence type="ECO:0000256" key="8">
    <source>
        <dbReference type="HAMAP-Rule" id="MF_00316"/>
    </source>
</evidence>
<feature type="binding site" evidence="8">
    <location>
        <position position="73"/>
    </location>
    <ligand>
        <name>GTP</name>
        <dbReference type="ChEBI" id="CHEBI:37565"/>
    </ligand>
</feature>
<dbReference type="Gene3D" id="3.90.550.10">
    <property type="entry name" value="Spore Coat Polysaccharide Biosynthesis Protein SpsA, Chain A"/>
    <property type="match status" value="1"/>
</dbReference>
<dbReference type="HAMAP" id="MF_00316">
    <property type="entry name" value="MobA"/>
    <property type="match status" value="1"/>
</dbReference>
<comment type="cofactor">
    <cofactor evidence="8">
        <name>Mg(2+)</name>
        <dbReference type="ChEBI" id="CHEBI:18420"/>
    </cofactor>
</comment>
<organism evidence="10 11">
    <name type="scientific">Candidatus Magnetobacterium casense</name>
    <dbReference type="NCBI Taxonomy" id="1455061"/>
    <lineage>
        <taxon>Bacteria</taxon>
        <taxon>Pseudomonadati</taxon>
        <taxon>Nitrospirota</taxon>
        <taxon>Thermodesulfovibrionia</taxon>
        <taxon>Thermodesulfovibrionales</taxon>
        <taxon>Candidatus Magnetobacteriaceae</taxon>
        <taxon>Candidatus Magnetobacterium</taxon>
    </lineage>
</organism>
<keyword evidence="11" id="KW-1185">Reference proteome</keyword>
<evidence type="ECO:0000256" key="3">
    <source>
        <dbReference type="ARBA" id="ARBA00022723"/>
    </source>
</evidence>
<keyword evidence="1 8" id="KW-0963">Cytoplasm</keyword>
<dbReference type="Proteomes" id="UP001196980">
    <property type="component" value="Unassembled WGS sequence"/>
</dbReference>
<keyword evidence="7 8" id="KW-0501">Molybdenum cofactor biosynthesis</keyword>
<reference evidence="10 11" key="1">
    <citation type="journal article" date="2020" name="J Geophys Res Biogeosci">
        <title>Magnetotaxis as an Adaptation to Enable Bacterial Shuttling of Microbial Sulfur and Sulfur Cycling Across Aquatic Oxic#Anoxic Interfaces.</title>
        <authorList>
            <person name="Li J."/>
            <person name="Liu P."/>
            <person name="Wang J."/>
            <person name="Roberts A.P."/>
            <person name="Pan Y."/>
        </authorList>
    </citation>
    <scope>NUCLEOTIDE SEQUENCE [LARGE SCALE GENOMIC DNA]</scope>
    <source>
        <strain evidence="10 11">MYR-1_YQ</strain>
    </source>
</reference>
<dbReference type="InterPro" id="IPR013482">
    <property type="entry name" value="Molybde_CF_guanTrfase"/>
</dbReference>
<comment type="caution">
    <text evidence="10">The sequence shown here is derived from an EMBL/GenBank/DDBJ whole genome shotgun (WGS) entry which is preliminary data.</text>
</comment>
<evidence type="ECO:0000259" key="9">
    <source>
        <dbReference type="Pfam" id="PF12804"/>
    </source>
</evidence>
<dbReference type="RefSeq" id="WP_218251525.1">
    <property type="nucleotide sequence ID" value="NZ_JABXWD010000056.1"/>
</dbReference>
<dbReference type="GO" id="GO:0016779">
    <property type="term" value="F:nucleotidyltransferase activity"/>
    <property type="evidence" value="ECO:0007669"/>
    <property type="project" value="UniProtKB-KW"/>
</dbReference>
<gene>
    <name evidence="8" type="primary">mobA</name>
    <name evidence="10" type="ORF">HWQ67_04845</name>
</gene>
<evidence type="ECO:0000256" key="7">
    <source>
        <dbReference type="ARBA" id="ARBA00023150"/>
    </source>
</evidence>
<protein>
    <recommendedName>
        <fullName evidence="8">Probable molybdenum cofactor guanylyltransferase</fullName>
        <shortName evidence="8">MoCo guanylyltransferase</shortName>
        <ecNumber evidence="8">2.7.7.77</ecNumber>
    </recommendedName>
    <alternativeName>
        <fullName evidence="8">GTP:molybdopterin guanylyltransferase</fullName>
    </alternativeName>
    <alternativeName>
        <fullName evidence="8">Mo-MPT guanylyltransferase</fullName>
    </alternativeName>
    <alternativeName>
        <fullName evidence="8">Molybdopterin guanylyltransferase</fullName>
    </alternativeName>
    <alternativeName>
        <fullName evidence="8">Molybdopterin-guanine dinucleotide synthase</fullName>
        <shortName evidence="8">MGD synthase</shortName>
    </alternativeName>
</protein>
<comment type="domain">
    <text evidence="8">The N-terminal domain determines nucleotide recognition and specific binding, while the C-terminal domain determines the specific binding to the target protein.</text>
</comment>
<dbReference type="SUPFAM" id="SSF53448">
    <property type="entry name" value="Nucleotide-diphospho-sugar transferases"/>
    <property type="match status" value="1"/>
</dbReference>
<dbReference type="InterPro" id="IPR025877">
    <property type="entry name" value="MobA-like_NTP_Trfase"/>
</dbReference>
<comment type="subcellular location">
    <subcellularLocation>
        <location evidence="8">Cytoplasm</location>
    </subcellularLocation>
</comment>
<keyword evidence="4 8" id="KW-0547">Nucleotide-binding</keyword>